<keyword evidence="8 9" id="KW-0788">Thiol protease</keyword>
<dbReference type="InterPro" id="IPR038765">
    <property type="entry name" value="Papain-like_cys_pep_sf"/>
</dbReference>
<dbReference type="SUPFAM" id="SSF54001">
    <property type="entry name" value="Cysteine proteinases"/>
    <property type="match status" value="1"/>
</dbReference>
<dbReference type="EMBL" id="JBBCAQ010000003">
    <property type="protein sequence ID" value="KAK7604711.1"/>
    <property type="molecule type" value="Genomic_DNA"/>
</dbReference>
<dbReference type="PIRSF" id="PIRSF005700">
    <property type="entry name" value="PepC"/>
    <property type="match status" value="1"/>
</dbReference>
<evidence type="ECO:0000256" key="8">
    <source>
        <dbReference type="ARBA" id="ARBA00022807"/>
    </source>
</evidence>
<evidence type="ECO:0000256" key="6">
    <source>
        <dbReference type="ARBA" id="ARBA00022670"/>
    </source>
</evidence>
<evidence type="ECO:0000256" key="10">
    <source>
        <dbReference type="PIRSR" id="PIRSR005700-1"/>
    </source>
</evidence>
<evidence type="ECO:0000313" key="12">
    <source>
        <dbReference type="Proteomes" id="UP001367676"/>
    </source>
</evidence>
<accession>A0AAN9TX39</accession>
<dbReference type="Pfam" id="PF03051">
    <property type="entry name" value="Peptidase_C1_2"/>
    <property type="match status" value="1"/>
</dbReference>
<evidence type="ECO:0000256" key="2">
    <source>
        <dbReference type="ARBA" id="ARBA00004496"/>
    </source>
</evidence>
<dbReference type="GO" id="GO:0070005">
    <property type="term" value="F:cysteine-type aminopeptidase activity"/>
    <property type="evidence" value="ECO:0007669"/>
    <property type="project" value="InterPro"/>
</dbReference>
<dbReference type="InterPro" id="IPR004134">
    <property type="entry name" value="Peptidase_C1B"/>
</dbReference>
<proteinExistence type="inferred from homology"/>
<evidence type="ECO:0000313" key="11">
    <source>
        <dbReference type="EMBL" id="KAK7604711.1"/>
    </source>
</evidence>
<evidence type="ECO:0000256" key="7">
    <source>
        <dbReference type="ARBA" id="ARBA00022801"/>
    </source>
</evidence>
<evidence type="ECO:0000256" key="4">
    <source>
        <dbReference type="ARBA" id="ARBA00022227"/>
    </source>
</evidence>
<feature type="active site" evidence="10">
    <location>
        <position position="400"/>
    </location>
</feature>
<protein>
    <recommendedName>
        <fullName evidence="4 9">Bleomycin hydrolase</fullName>
        <ecNumber evidence="3 9">3.4.22.40</ecNumber>
    </recommendedName>
</protein>
<dbReference type="Proteomes" id="UP001367676">
    <property type="component" value="Unassembled WGS sequence"/>
</dbReference>
<dbReference type="GO" id="GO:0005737">
    <property type="term" value="C:cytoplasm"/>
    <property type="evidence" value="ECO:0007669"/>
    <property type="project" value="UniProtKB-SubCell"/>
</dbReference>
<dbReference type="GO" id="GO:0043418">
    <property type="term" value="P:homocysteine catabolic process"/>
    <property type="evidence" value="ECO:0007669"/>
    <property type="project" value="TreeGrafter"/>
</dbReference>
<sequence length="461" mass="53060">MYPMVWEAPLSEETIEKLKATFYDDPKNVLAQNACTRVEPLEICTSRCRVQETQHVFSHKIENEGKPISNQKATGRCWIFACLNVIRIPFMKKYNVEDFEFSQAYIFFWDKIERSYYFLNLIVETARRKESVDGRLLSYLLSKPMNDGGQWDMMVNLINKHGLVPKKNFPESVSSEASLQVNSILTSKVREYSIVLRKMVEDGNSDAEIKAKIDEQMVVVYRIVGICIGIPNTKFTWEYMDKSKEYHSVGPITPKEFYEKYVKPVYNVDDKVCLVTDPRPTNRYNQAYTVDCLGNVVGGRRVIYNNQPVELLAELSAKSIKNNEPVWFGCQVSKRFSSKMGVQDLEIHDYKLVFGVDVSVPMTKAQRMIYGESAMSHAMVLTAVSIDEKSEQASKWRVENSWGEERGERGYLVMTSEWFKEYVFEVVVDKSIVPKEVMAVFEQDPVVLPAWDPMGTLAQVI</sequence>
<name>A0AAN9TX39_9HEMI</name>
<dbReference type="PROSITE" id="PS00139">
    <property type="entry name" value="THIOL_PROTEASE_CYS"/>
    <property type="match status" value="1"/>
</dbReference>
<keyword evidence="12" id="KW-1185">Reference proteome</keyword>
<feature type="active site" evidence="10">
    <location>
        <position position="377"/>
    </location>
</feature>
<evidence type="ECO:0000256" key="1">
    <source>
        <dbReference type="ARBA" id="ARBA00000423"/>
    </source>
</evidence>
<comment type="caution">
    <text evidence="11">The sequence shown here is derived from an EMBL/GenBank/DDBJ whole genome shotgun (WGS) entry which is preliminary data.</text>
</comment>
<dbReference type="GO" id="GO:0009636">
    <property type="term" value="P:response to toxic substance"/>
    <property type="evidence" value="ECO:0007669"/>
    <property type="project" value="TreeGrafter"/>
</dbReference>
<dbReference type="GO" id="GO:0004197">
    <property type="term" value="F:cysteine-type endopeptidase activity"/>
    <property type="evidence" value="ECO:0007669"/>
    <property type="project" value="UniProtKB-EC"/>
</dbReference>
<comment type="similarity">
    <text evidence="9">Belongs to the peptidase C1 family.</text>
</comment>
<evidence type="ECO:0000256" key="5">
    <source>
        <dbReference type="ARBA" id="ARBA00022490"/>
    </source>
</evidence>
<dbReference type="EC" id="3.4.22.40" evidence="3 9"/>
<dbReference type="CDD" id="cd00585">
    <property type="entry name" value="Peptidase_C1B"/>
    <property type="match status" value="1"/>
</dbReference>
<feature type="active site" evidence="10">
    <location>
        <position position="77"/>
    </location>
</feature>
<evidence type="ECO:0000256" key="3">
    <source>
        <dbReference type="ARBA" id="ARBA00012465"/>
    </source>
</evidence>
<dbReference type="PANTHER" id="PTHR10363:SF2">
    <property type="entry name" value="BLEOMYCIN HYDROLASE"/>
    <property type="match status" value="1"/>
</dbReference>
<comment type="subcellular location">
    <subcellularLocation>
        <location evidence="2 9">Cytoplasm</location>
    </subcellularLocation>
</comment>
<dbReference type="Gene3D" id="3.90.70.10">
    <property type="entry name" value="Cysteine proteinases"/>
    <property type="match status" value="1"/>
</dbReference>
<organism evidence="11 12">
    <name type="scientific">Parthenolecanium corni</name>
    <dbReference type="NCBI Taxonomy" id="536013"/>
    <lineage>
        <taxon>Eukaryota</taxon>
        <taxon>Metazoa</taxon>
        <taxon>Ecdysozoa</taxon>
        <taxon>Arthropoda</taxon>
        <taxon>Hexapoda</taxon>
        <taxon>Insecta</taxon>
        <taxon>Pterygota</taxon>
        <taxon>Neoptera</taxon>
        <taxon>Paraneoptera</taxon>
        <taxon>Hemiptera</taxon>
        <taxon>Sternorrhyncha</taxon>
        <taxon>Coccoidea</taxon>
        <taxon>Coccidae</taxon>
        <taxon>Parthenolecanium</taxon>
    </lineage>
</organism>
<dbReference type="FunFam" id="3.90.70.10:FF:000021">
    <property type="entry name" value="Bleomycin hydrolase"/>
    <property type="match status" value="1"/>
</dbReference>
<gene>
    <name evidence="11" type="ORF">V9T40_005897</name>
</gene>
<dbReference type="PANTHER" id="PTHR10363">
    <property type="entry name" value="BLEOMYCIN HYDROLASE"/>
    <property type="match status" value="1"/>
</dbReference>
<dbReference type="InterPro" id="IPR000169">
    <property type="entry name" value="Pept_cys_AS"/>
</dbReference>
<keyword evidence="5 9" id="KW-0963">Cytoplasm</keyword>
<reference evidence="11 12" key="1">
    <citation type="submission" date="2024-03" db="EMBL/GenBank/DDBJ databases">
        <title>Adaptation during the transition from Ophiocordyceps entomopathogen to insect associate is accompanied by gene loss and intensified selection.</title>
        <authorList>
            <person name="Ward C.M."/>
            <person name="Onetto C.A."/>
            <person name="Borneman A.R."/>
        </authorList>
    </citation>
    <scope>NUCLEOTIDE SEQUENCE [LARGE SCALE GENOMIC DNA]</scope>
    <source>
        <strain evidence="11">AWRI1</strain>
        <tissue evidence="11">Single Adult Female</tissue>
    </source>
</reference>
<evidence type="ECO:0000256" key="9">
    <source>
        <dbReference type="PIRNR" id="PIRNR005700"/>
    </source>
</evidence>
<dbReference type="GO" id="GO:0006508">
    <property type="term" value="P:proteolysis"/>
    <property type="evidence" value="ECO:0007669"/>
    <property type="project" value="UniProtKB-KW"/>
</dbReference>
<keyword evidence="7 9" id="KW-0378">Hydrolase</keyword>
<dbReference type="AlphaFoldDB" id="A0AAN9TX39"/>
<keyword evidence="6 9" id="KW-0645">Protease</keyword>
<comment type="catalytic activity">
    <reaction evidence="1 9">
        <text>Inactivates bleomycin B2 (a cytotoxic glycometallopeptide) by hydrolysis of a carboxyamide bond of beta-aminoalanine, but also shows general aminopeptidase activity. The specificity varies somewhat with source, but amino acid arylamides of Met, Leu and Ala are preferred.</text>
        <dbReference type="EC" id="3.4.22.40"/>
    </reaction>
</comment>